<evidence type="ECO:0000313" key="2">
    <source>
        <dbReference type="Proteomes" id="UP000077857"/>
    </source>
</evidence>
<organism evidence="1 2">
    <name type="scientific">Methylomonas koyamae</name>
    <dbReference type="NCBI Taxonomy" id="702114"/>
    <lineage>
        <taxon>Bacteria</taxon>
        <taxon>Pseudomonadati</taxon>
        <taxon>Pseudomonadota</taxon>
        <taxon>Gammaproteobacteria</taxon>
        <taxon>Methylococcales</taxon>
        <taxon>Methylococcaceae</taxon>
        <taxon>Methylomonas</taxon>
    </lineage>
</organism>
<dbReference type="Proteomes" id="UP000077857">
    <property type="component" value="Unassembled WGS sequence"/>
</dbReference>
<evidence type="ECO:0000313" key="1">
    <source>
        <dbReference type="EMBL" id="OAI13173.1"/>
    </source>
</evidence>
<name>A0A177N6Q3_9GAMM</name>
<gene>
    <name evidence="1" type="ORF">A1507_17540</name>
</gene>
<reference evidence="1 2" key="1">
    <citation type="submission" date="2016-03" db="EMBL/GenBank/DDBJ databases">
        <authorList>
            <person name="Ploux O."/>
        </authorList>
    </citation>
    <scope>NUCLEOTIDE SEQUENCE [LARGE SCALE GENOMIC DNA]</scope>
    <source>
        <strain evidence="1 2">R-45378</strain>
    </source>
</reference>
<dbReference type="EMBL" id="LUUJ01000102">
    <property type="protein sequence ID" value="OAI13173.1"/>
    <property type="molecule type" value="Genomic_DNA"/>
</dbReference>
<sequence>MAISGEFKLERPITVFDLTVFDSIDLDKTINLVSDFDKIFCSDKKSTSSSEDIDLLEDRLAFLQKFSDEISKPILPNNEELEYMPTQALVEYLANHYEPNIDAIIYASTQTNRKGRNIVFLNNATNVIDRDKPKNGVYKALFGENYYHISTDSNDFIDNFYSVQVDEYSDINFVENFFDLDQEKYLSFVEGSLKLHEVLAINYEIKCRDVTVAK</sequence>
<accession>A0A177N6Q3</accession>
<proteinExistence type="predicted"/>
<protein>
    <submittedName>
        <fullName evidence="1">Uncharacterized protein</fullName>
    </submittedName>
</protein>
<comment type="caution">
    <text evidence="1">The sequence shown here is derived from an EMBL/GenBank/DDBJ whole genome shotgun (WGS) entry which is preliminary data.</text>
</comment>
<dbReference type="AlphaFoldDB" id="A0A177N6Q3"/>